<dbReference type="InterPro" id="IPR007560">
    <property type="entry name" value="Restrct_endonuc_IV_Mrr"/>
</dbReference>
<dbReference type="GO" id="GO:0005829">
    <property type="term" value="C:cytosol"/>
    <property type="evidence" value="ECO:0007669"/>
    <property type="project" value="TreeGrafter"/>
</dbReference>
<dbReference type="PATRIC" id="fig|1042209.11.peg.6110"/>
<dbReference type="CDD" id="cd18032">
    <property type="entry name" value="DEXHc_RE_I_III_res"/>
    <property type="match status" value="1"/>
</dbReference>
<dbReference type="InterPro" id="IPR050742">
    <property type="entry name" value="Helicase_Restrict-Modif_Enz"/>
</dbReference>
<dbReference type="GO" id="GO:0009307">
    <property type="term" value="P:DNA restriction-modification system"/>
    <property type="evidence" value="ECO:0007669"/>
    <property type="project" value="InterPro"/>
</dbReference>
<dbReference type="PANTHER" id="PTHR47396">
    <property type="entry name" value="TYPE I RESTRICTION ENZYME ECOKI R PROTEIN"/>
    <property type="match status" value="1"/>
</dbReference>
<dbReference type="eggNOG" id="COG1061">
    <property type="taxonomic scope" value="Bacteria"/>
</dbReference>
<evidence type="ECO:0000259" key="2">
    <source>
        <dbReference type="PROSITE" id="PS51194"/>
    </source>
</evidence>
<keyword evidence="3" id="KW-0540">Nuclease</keyword>
<dbReference type="SUPFAM" id="SSF52980">
    <property type="entry name" value="Restriction endonuclease-like"/>
    <property type="match status" value="1"/>
</dbReference>
<dbReference type="InterPro" id="IPR001650">
    <property type="entry name" value="Helicase_C-like"/>
</dbReference>
<dbReference type="EMBL" id="AFOY02000028">
    <property type="protein sequence ID" value="EXF91105.1"/>
    <property type="molecule type" value="Genomic_DNA"/>
</dbReference>
<dbReference type="Proteomes" id="UP000022611">
    <property type="component" value="Unassembled WGS sequence"/>
</dbReference>
<dbReference type="InterPro" id="IPR027417">
    <property type="entry name" value="P-loop_NTPase"/>
</dbReference>
<comment type="caution">
    <text evidence="3">The sequence shown here is derived from an EMBL/GenBank/DDBJ whole genome shotgun (WGS) entry which is preliminary data.</text>
</comment>
<dbReference type="PANTHER" id="PTHR47396:SF1">
    <property type="entry name" value="ATP-DEPENDENT HELICASE IRC3-RELATED"/>
    <property type="match status" value="1"/>
</dbReference>
<name>A0A010SCV3_PSEFL</name>
<dbReference type="eggNOG" id="COG1787">
    <property type="taxonomic scope" value="Bacteria"/>
</dbReference>
<dbReference type="InterPro" id="IPR014001">
    <property type="entry name" value="Helicase_ATP-bd"/>
</dbReference>
<dbReference type="InterPro" id="IPR006935">
    <property type="entry name" value="Helicase/UvrB_N"/>
</dbReference>
<feature type="domain" description="Helicase ATP-binding" evidence="1">
    <location>
        <begin position="152"/>
        <end position="307"/>
    </location>
</feature>
<dbReference type="RefSeq" id="WP_019692258.1">
    <property type="nucleotide sequence ID" value="NZ_AFOY02000028.1"/>
</dbReference>
<dbReference type="InterPro" id="IPR011856">
    <property type="entry name" value="tRNA_endonuc-like_dom_sf"/>
</dbReference>
<dbReference type="AlphaFoldDB" id="A0A010SCV3"/>
<dbReference type="PROSITE" id="PS51194">
    <property type="entry name" value="HELICASE_CTER"/>
    <property type="match status" value="1"/>
</dbReference>
<organism evidence="3 4">
    <name type="scientific">Pseudomonas fluorescens HK44</name>
    <dbReference type="NCBI Taxonomy" id="1042209"/>
    <lineage>
        <taxon>Bacteria</taxon>
        <taxon>Pseudomonadati</taxon>
        <taxon>Pseudomonadota</taxon>
        <taxon>Gammaproteobacteria</taxon>
        <taxon>Pseudomonadales</taxon>
        <taxon>Pseudomonadaceae</taxon>
        <taxon>Pseudomonas</taxon>
    </lineage>
</organism>
<dbReference type="GO" id="GO:0004519">
    <property type="term" value="F:endonuclease activity"/>
    <property type="evidence" value="ECO:0007669"/>
    <property type="project" value="UniProtKB-KW"/>
</dbReference>
<keyword evidence="3" id="KW-0378">Hydrolase</keyword>
<accession>A0A010SCV3</accession>
<dbReference type="Pfam" id="PF00271">
    <property type="entry name" value="Helicase_C"/>
    <property type="match status" value="1"/>
</dbReference>
<protein>
    <submittedName>
        <fullName evidence="3">Restriction endonuclease</fullName>
    </submittedName>
</protein>
<sequence>MHIEDFRSVDGLSHKDFEHFVKDLLEASGWQDAVVTEVGSDYRHGDGGVDIFAYRGGRKFAVEVKQRQLGITVDVSALNQLVTGAKLAGVKQMILVTNSYFTSEVKVRALRLGVELIDRDELKNLFVVHGSEIGRKIKPREYQVQVIQQALEHVDAGKRKLLIEMATGLGKTYTVALLIKQLLERGPRGQRVLFIAHQIEILLQSVTAFKNVLGVGNYSFSACFAGVRPEDTDLVFASFDTLYSQLGTLSVNRFDYVIVDEAHHTPARTYAGVVTHFQPRLLIGLTATPWRTDNKSVSDFFGGPDGHIGRYDLIWALQNKKLAFPKYMVMLDDIDQERIDQLESGLSVSDLDKRLFLHKKDQEVVRLIEATIKKKQLGSVKGIVFCRNIRHLQHLLGFFEAGTATSVHSRMPEALRRENIRNFREGELSYILVCDLFNEGIDIPETNLLVFMRYTGSKTVWLQQLGRGLRKTANKDCVHVLDFVGSLDRLKDVQQLVKAVQNKRQGPVEGDLDEAHEEQQSLHDDTIEVTYSQSAARVLELIERLSYRLNSRETLVEQLRRYYEVTGRVPLIEALESSLDDLSVDQVATHFDSYQGFLLAAFGWHAETAPITDAVAEAYAADLAKHGLPPSPKALALQFVHKSLPWLTVSEMARIIAQLQATLSLDGVADSEQDAPILDSAEMATPKPTEPPKLASANAQENAQHALLAHYRGVVNNRTDLLTLSRTQLDEITRLFRSTSVFLMRLRSSEHA</sequence>
<evidence type="ECO:0000313" key="3">
    <source>
        <dbReference type="EMBL" id="EXF91105.1"/>
    </source>
</evidence>
<dbReference type="HOGENOM" id="CLU_374185_0_0_6"/>
<keyword evidence="3" id="KW-0255">Endonuclease</keyword>
<dbReference type="Pfam" id="PF04471">
    <property type="entry name" value="Mrr_cat"/>
    <property type="match status" value="1"/>
</dbReference>
<reference evidence="3 4" key="1">
    <citation type="journal article" date="2011" name="J. Bacteriol.">
        <title>Draft genome sequence of the polycyclic aromatic hydrocarbon-degrading, genetically engineered bioluminescent bioreporter Pseudomonas fluorescens HK44.</title>
        <authorList>
            <person name="Chauhan A."/>
            <person name="Layton A.C."/>
            <person name="Williams D.E."/>
            <person name="Smartt A.E."/>
            <person name="Ripp S."/>
            <person name="Karpinets T.V."/>
            <person name="Brown S.D."/>
            <person name="Sayler G.S."/>
        </authorList>
    </citation>
    <scope>NUCLEOTIDE SEQUENCE [LARGE SCALE GENOMIC DNA]</scope>
    <source>
        <strain evidence="3 4">HK44</strain>
    </source>
</reference>
<gene>
    <name evidence="3" type="ORF">HK44_019690</name>
</gene>
<dbReference type="OrthoDB" id="9804086at2"/>
<evidence type="ECO:0000259" key="1">
    <source>
        <dbReference type="PROSITE" id="PS51192"/>
    </source>
</evidence>
<dbReference type="Gene3D" id="3.40.1350.10">
    <property type="match status" value="1"/>
</dbReference>
<dbReference type="GO" id="GO:0005524">
    <property type="term" value="F:ATP binding"/>
    <property type="evidence" value="ECO:0007669"/>
    <property type="project" value="InterPro"/>
</dbReference>
<evidence type="ECO:0000313" key="4">
    <source>
        <dbReference type="Proteomes" id="UP000022611"/>
    </source>
</evidence>
<dbReference type="SMART" id="SM00490">
    <property type="entry name" value="HELICc"/>
    <property type="match status" value="1"/>
</dbReference>
<dbReference type="InterPro" id="IPR011335">
    <property type="entry name" value="Restrct_endonuc-II-like"/>
</dbReference>
<feature type="domain" description="Helicase C-terminal" evidence="2">
    <location>
        <begin position="363"/>
        <end position="515"/>
    </location>
</feature>
<dbReference type="Pfam" id="PF04851">
    <property type="entry name" value="ResIII"/>
    <property type="match status" value="1"/>
</dbReference>
<dbReference type="Gene3D" id="3.40.50.300">
    <property type="entry name" value="P-loop containing nucleotide triphosphate hydrolases"/>
    <property type="match status" value="2"/>
</dbReference>
<dbReference type="GO" id="GO:0003677">
    <property type="term" value="F:DNA binding"/>
    <property type="evidence" value="ECO:0007669"/>
    <property type="project" value="InterPro"/>
</dbReference>
<proteinExistence type="predicted"/>
<dbReference type="PROSITE" id="PS51192">
    <property type="entry name" value="HELICASE_ATP_BIND_1"/>
    <property type="match status" value="1"/>
</dbReference>
<dbReference type="SUPFAM" id="SSF52540">
    <property type="entry name" value="P-loop containing nucleoside triphosphate hydrolases"/>
    <property type="match status" value="1"/>
</dbReference>
<dbReference type="SMART" id="SM00487">
    <property type="entry name" value="DEXDc"/>
    <property type="match status" value="1"/>
</dbReference>
<dbReference type="GO" id="GO:0016787">
    <property type="term" value="F:hydrolase activity"/>
    <property type="evidence" value="ECO:0007669"/>
    <property type="project" value="InterPro"/>
</dbReference>